<name>A0A345NQS4_9MICO</name>
<proteinExistence type="predicted"/>
<evidence type="ECO:0000259" key="1">
    <source>
        <dbReference type="Pfam" id="PF13701"/>
    </source>
</evidence>
<sequence>MRVRVSLTWENTDCQDQCSCLGRDTLKVKRTSGVKIVETAWSSGLLVRAEGAGTVAHAGVVLPRLLADRVGLTGAYRDVLARRGFVPGRDRGRAVTDTVAALAAGASCLSDVEAMTAQVELFGAAGGASDTTVLRVLGEYADRLRDDGLPGRTLARATAKVRARAWTKIVARHGALPAVRAAGKDLTGPGGDPVTVVRLDATVIASASDKEGAEPNYKGYGFHPLTAWCSNTGENLAMMNRVGSAGSFTAADHVAVLDAALAQVPAPYRRDVLVTVDGAGASHGLVEHLHALNTATVHGARGRRLEYSIGWPVDVRTRTAIEAAREGDWSPGLTAAGTAETDAQVIELTGLLRTGPGGDQLTGWPTDMRTFARRTPRAPGEQAQLGQDPNWRYGAFATNTPTGQVQYLDVRHRTQAHVEDRIKELKACGGTRLPSTSYARNSAWLHLAAHAVTVLAWLRLLALTGDLALAEPKTLRFRLLSAPGKLVRHARSRVLKIPTGWAWATHLADAFARLRALHPA</sequence>
<evidence type="ECO:0000313" key="3">
    <source>
        <dbReference type="Proteomes" id="UP000253790"/>
    </source>
</evidence>
<gene>
    <name evidence="2" type="ORF">DV701_15810</name>
</gene>
<organism evidence="2 3">
    <name type="scientific">Ornithinimicrobium avium</name>
    <dbReference type="NCBI Taxonomy" id="2283195"/>
    <lineage>
        <taxon>Bacteria</taxon>
        <taxon>Bacillati</taxon>
        <taxon>Actinomycetota</taxon>
        <taxon>Actinomycetes</taxon>
        <taxon>Micrococcales</taxon>
        <taxon>Ornithinimicrobiaceae</taxon>
        <taxon>Ornithinimicrobium</taxon>
    </lineage>
</organism>
<protein>
    <submittedName>
        <fullName evidence="2">IS1380 family transposase</fullName>
    </submittedName>
</protein>
<dbReference type="KEGG" id="orn:DV701_15810"/>
<accession>A0A345NQS4</accession>
<dbReference type="EMBL" id="CP031229">
    <property type="protein sequence ID" value="AXH97382.1"/>
    <property type="molecule type" value="Genomic_DNA"/>
</dbReference>
<keyword evidence="3" id="KW-1185">Reference proteome</keyword>
<dbReference type="NCBIfam" id="NF033539">
    <property type="entry name" value="transpos_IS1380"/>
    <property type="match status" value="1"/>
</dbReference>
<dbReference type="OrthoDB" id="3254802at2"/>
<dbReference type="Proteomes" id="UP000253790">
    <property type="component" value="Chromosome"/>
</dbReference>
<evidence type="ECO:0000313" key="2">
    <source>
        <dbReference type="EMBL" id="AXH97382.1"/>
    </source>
</evidence>
<dbReference type="InterPro" id="IPR047960">
    <property type="entry name" value="Transpos_IS1380"/>
</dbReference>
<dbReference type="InterPro" id="IPR025668">
    <property type="entry name" value="Tnp_DDE_dom"/>
</dbReference>
<reference evidence="2 3" key="1">
    <citation type="submission" date="2018-07" db="EMBL/GenBank/DDBJ databases">
        <title>Complete genome sequencing of Ornithinimicrobium sp. AMA3305.</title>
        <authorList>
            <person name="Bae J.-W."/>
        </authorList>
    </citation>
    <scope>NUCLEOTIDE SEQUENCE [LARGE SCALE GENOMIC DNA]</scope>
    <source>
        <strain evidence="2 3">AMA3305</strain>
    </source>
</reference>
<dbReference type="Pfam" id="PF13701">
    <property type="entry name" value="DDE_Tnp_1_4"/>
    <property type="match status" value="1"/>
</dbReference>
<feature type="domain" description="Transposase DDE" evidence="1">
    <location>
        <begin position="46"/>
        <end position="518"/>
    </location>
</feature>
<dbReference type="AlphaFoldDB" id="A0A345NQS4"/>